<comment type="caution">
    <text evidence="3">The sequence shown here is derived from an EMBL/GenBank/DDBJ whole genome shotgun (WGS) entry which is preliminary data.</text>
</comment>
<dbReference type="CDD" id="cd09272">
    <property type="entry name" value="RNase_HI_RT_Ty1"/>
    <property type="match status" value="1"/>
</dbReference>
<evidence type="ECO:0000259" key="2">
    <source>
        <dbReference type="Pfam" id="PF07727"/>
    </source>
</evidence>
<accession>A0ABQ4WGG1</accession>
<dbReference type="PANTHER" id="PTHR11439">
    <property type="entry name" value="GAG-POL-RELATED RETROTRANSPOSON"/>
    <property type="match status" value="1"/>
</dbReference>
<organism evidence="3 4">
    <name type="scientific">Tanacetum coccineum</name>
    <dbReference type="NCBI Taxonomy" id="301880"/>
    <lineage>
        <taxon>Eukaryota</taxon>
        <taxon>Viridiplantae</taxon>
        <taxon>Streptophyta</taxon>
        <taxon>Embryophyta</taxon>
        <taxon>Tracheophyta</taxon>
        <taxon>Spermatophyta</taxon>
        <taxon>Magnoliopsida</taxon>
        <taxon>eudicotyledons</taxon>
        <taxon>Gunneridae</taxon>
        <taxon>Pentapetalae</taxon>
        <taxon>asterids</taxon>
        <taxon>campanulids</taxon>
        <taxon>Asterales</taxon>
        <taxon>Asteraceae</taxon>
        <taxon>Asteroideae</taxon>
        <taxon>Anthemideae</taxon>
        <taxon>Anthemidinae</taxon>
        <taxon>Tanacetum</taxon>
    </lineage>
</organism>
<proteinExistence type="predicted"/>
<name>A0ABQ4WGG1_9ASTR</name>
<keyword evidence="4" id="KW-1185">Reference proteome</keyword>
<evidence type="ECO:0000313" key="3">
    <source>
        <dbReference type="EMBL" id="GJS51960.1"/>
    </source>
</evidence>
<gene>
    <name evidence="3" type="ORF">Tco_0625322</name>
</gene>
<feature type="region of interest" description="Disordered" evidence="1">
    <location>
        <begin position="420"/>
        <end position="519"/>
    </location>
</feature>
<feature type="domain" description="Reverse transcriptase Ty1/copia-type" evidence="2">
    <location>
        <begin position="23"/>
        <end position="136"/>
    </location>
</feature>
<evidence type="ECO:0000256" key="1">
    <source>
        <dbReference type="SAM" id="MobiDB-lite"/>
    </source>
</evidence>
<reference evidence="3" key="1">
    <citation type="journal article" date="2022" name="Int. J. Mol. Sci.">
        <title>Draft Genome of Tanacetum Coccineum: Genomic Comparison of Closely Related Tanacetum-Family Plants.</title>
        <authorList>
            <person name="Yamashiro T."/>
            <person name="Shiraishi A."/>
            <person name="Nakayama K."/>
            <person name="Satake H."/>
        </authorList>
    </citation>
    <scope>NUCLEOTIDE SEQUENCE</scope>
</reference>
<sequence length="519" mass="58394">MAMIEDCWFQAMQDEIHEFDRLKVWELVPRPIYVMVIALKWIYKVKLDEYGDVLKNKARLVAKGYRQEEGIDFEESFAPVARIEAIRIFIANAATKNMIIYQMDVKTAFLNGDLQEEVFVSQPEGFEDQDNPTHIYPYADADHAGCQDSRRSTSGSAQFLGDRLVSWSSKKQRSTAISTTEAEYIAMSGCCAQILWMRSQLKDYSFLFNKIPLYCDNKSAIALSCNSELPKRRVDNSEFYMTFINANVLSNFVSLQCLSSLLNALFRITIGRIKIVPVQLLTRTDEQIVPRSQWLTIGKSNLLFNAQKIQKNPIFQISMDILSNTNFLQAFTASANVPAIYLQQFWKTIRHLAVTLSNPTHPFELPLSGDTVIDFVNELGYPEPVEIVSSIRVKAVVTEEQVAHSLINLSKKKRSTDQFILVRRDQTPLDSTTGPSSQPDDDTSEKVIHESSSTSDSERTESETEAAAPKGDKDQDDVDTSTVTSGVSIPVSDPEQAYEALAGPDPEPMKEDQDLESGT</sequence>
<dbReference type="InterPro" id="IPR013103">
    <property type="entry name" value="RVT_2"/>
</dbReference>
<evidence type="ECO:0000313" key="4">
    <source>
        <dbReference type="Proteomes" id="UP001151760"/>
    </source>
</evidence>
<dbReference type="PANTHER" id="PTHR11439:SF495">
    <property type="entry name" value="REVERSE TRANSCRIPTASE, RNA-DEPENDENT DNA POLYMERASE-RELATED"/>
    <property type="match status" value="1"/>
</dbReference>
<protein>
    <submittedName>
        <fullName evidence="3">Retrovirus-related pol polyprotein from transposon TNT 1-94</fullName>
    </submittedName>
</protein>
<reference evidence="3" key="2">
    <citation type="submission" date="2022-01" db="EMBL/GenBank/DDBJ databases">
        <authorList>
            <person name="Yamashiro T."/>
            <person name="Shiraishi A."/>
            <person name="Satake H."/>
            <person name="Nakayama K."/>
        </authorList>
    </citation>
    <scope>NUCLEOTIDE SEQUENCE</scope>
</reference>
<dbReference type="EMBL" id="BQNB010008621">
    <property type="protein sequence ID" value="GJS51960.1"/>
    <property type="molecule type" value="Genomic_DNA"/>
</dbReference>
<dbReference type="Proteomes" id="UP001151760">
    <property type="component" value="Unassembled WGS sequence"/>
</dbReference>
<dbReference type="Pfam" id="PF07727">
    <property type="entry name" value="RVT_2"/>
    <property type="match status" value="1"/>
</dbReference>
<feature type="compositionally biased region" description="Polar residues" evidence="1">
    <location>
        <begin position="428"/>
        <end position="438"/>
    </location>
</feature>